<comment type="caution">
    <text evidence="7">The sequence shown here is derived from an EMBL/GenBank/DDBJ whole genome shotgun (WGS) entry which is preliminary data.</text>
</comment>
<keyword evidence="3" id="KW-0998">Cell outer membrane</keyword>
<evidence type="ECO:0000256" key="4">
    <source>
        <dbReference type="PROSITE-ProRule" id="PRU00473"/>
    </source>
</evidence>
<evidence type="ECO:0000259" key="6">
    <source>
        <dbReference type="PROSITE" id="PS51123"/>
    </source>
</evidence>
<dbReference type="Proteomes" id="UP000809440">
    <property type="component" value="Unassembled WGS sequence"/>
</dbReference>
<dbReference type="GeneID" id="62641639"/>
<dbReference type="AlphaFoldDB" id="A0A9Q2S0X0"/>
<dbReference type="SUPFAM" id="SSF103088">
    <property type="entry name" value="OmpA-like"/>
    <property type="match status" value="1"/>
</dbReference>
<feature type="signal peptide" evidence="5">
    <location>
        <begin position="1"/>
        <end position="27"/>
    </location>
</feature>
<organism evidence="7 9">
    <name type="scientific">Marivita cryptomonadis</name>
    <dbReference type="NCBI Taxonomy" id="505252"/>
    <lineage>
        <taxon>Bacteria</taxon>
        <taxon>Pseudomonadati</taxon>
        <taxon>Pseudomonadota</taxon>
        <taxon>Alphaproteobacteria</taxon>
        <taxon>Rhodobacterales</taxon>
        <taxon>Roseobacteraceae</taxon>
        <taxon>Marivita</taxon>
    </lineage>
</organism>
<dbReference type="InterPro" id="IPR006665">
    <property type="entry name" value="OmpA-like"/>
</dbReference>
<evidence type="ECO:0000313" key="7">
    <source>
        <dbReference type="EMBL" id="MBM2413861.1"/>
    </source>
</evidence>
<dbReference type="RefSeq" id="WP_085630437.1">
    <property type="nucleotide sequence ID" value="NZ_JAFBWU010000011.1"/>
</dbReference>
<keyword evidence="10" id="KW-1185">Reference proteome</keyword>
<proteinExistence type="predicted"/>
<feature type="chain" id="PRO_5040166953" evidence="5">
    <location>
        <begin position="28"/>
        <end position="314"/>
    </location>
</feature>
<evidence type="ECO:0000256" key="3">
    <source>
        <dbReference type="ARBA" id="ARBA00023237"/>
    </source>
</evidence>
<dbReference type="CDD" id="cd07185">
    <property type="entry name" value="OmpA_C-like"/>
    <property type="match status" value="1"/>
</dbReference>
<protein>
    <submittedName>
        <fullName evidence="7">OmpA family protein</fullName>
    </submittedName>
</protein>
<dbReference type="InterPro" id="IPR050330">
    <property type="entry name" value="Bact_OuterMem_StrucFunc"/>
</dbReference>
<keyword evidence="5" id="KW-0732">Signal</keyword>
<accession>A0A9Q2S0X0</accession>
<evidence type="ECO:0000313" key="10">
    <source>
        <dbReference type="Proteomes" id="UP000809440"/>
    </source>
</evidence>
<dbReference type="GO" id="GO:0009279">
    <property type="term" value="C:cell outer membrane"/>
    <property type="evidence" value="ECO:0007669"/>
    <property type="project" value="UniProtKB-SubCell"/>
</dbReference>
<dbReference type="Pfam" id="PF00691">
    <property type="entry name" value="OmpA"/>
    <property type="match status" value="1"/>
</dbReference>
<dbReference type="EMBL" id="JAFBXE010000011">
    <property type="protein sequence ID" value="MBM2413861.1"/>
    <property type="molecule type" value="Genomic_DNA"/>
</dbReference>
<evidence type="ECO:0000313" key="9">
    <source>
        <dbReference type="Proteomes" id="UP000755667"/>
    </source>
</evidence>
<evidence type="ECO:0000256" key="5">
    <source>
        <dbReference type="SAM" id="SignalP"/>
    </source>
</evidence>
<dbReference type="InterPro" id="IPR036737">
    <property type="entry name" value="OmpA-like_sf"/>
</dbReference>
<name>A0A9Q2S0X0_9RHOB</name>
<feature type="domain" description="OmpA-like" evidence="6">
    <location>
        <begin position="198"/>
        <end position="314"/>
    </location>
</feature>
<evidence type="ECO:0000256" key="2">
    <source>
        <dbReference type="ARBA" id="ARBA00023136"/>
    </source>
</evidence>
<dbReference type="PRINTS" id="PR01021">
    <property type="entry name" value="OMPADOMAIN"/>
</dbReference>
<dbReference type="PROSITE" id="PS51123">
    <property type="entry name" value="OMPA_2"/>
    <property type="match status" value="1"/>
</dbReference>
<keyword evidence="2 4" id="KW-0472">Membrane</keyword>
<dbReference type="Gene3D" id="3.30.1330.60">
    <property type="entry name" value="OmpA-like domain"/>
    <property type="match status" value="1"/>
</dbReference>
<dbReference type="OrthoDB" id="9792021at2"/>
<dbReference type="InterPro" id="IPR006664">
    <property type="entry name" value="OMP_bac"/>
</dbReference>
<dbReference type="Proteomes" id="UP000755667">
    <property type="component" value="Unassembled WGS sequence"/>
</dbReference>
<dbReference type="PANTHER" id="PTHR30329">
    <property type="entry name" value="STATOR ELEMENT OF FLAGELLAR MOTOR COMPLEX"/>
    <property type="match status" value="1"/>
</dbReference>
<evidence type="ECO:0000256" key="1">
    <source>
        <dbReference type="ARBA" id="ARBA00004442"/>
    </source>
</evidence>
<reference evidence="7 10" key="1">
    <citation type="submission" date="2021-01" db="EMBL/GenBank/DDBJ databases">
        <title>Diatom-associated Roseobacters Show Island Model of Population Structure.</title>
        <authorList>
            <person name="Qu L."/>
            <person name="Feng X."/>
            <person name="Chen Y."/>
            <person name="Li L."/>
            <person name="Wang X."/>
            <person name="Hu Z."/>
            <person name="Wang H."/>
            <person name="Luo H."/>
        </authorList>
    </citation>
    <scope>NUCLEOTIDE SEQUENCE</scope>
    <source>
        <strain evidence="8 10">CC28-63</strain>
        <strain evidence="7">CC28-69</strain>
    </source>
</reference>
<gene>
    <name evidence="7" type="ORF">JQX41_16200</name>
    <name evidence="8" type="ORF">JQX48_16460</name>
</gene>
<sequence>MTSITRKRAKFSGLCVAASLCASSSMALDLALPLGARETVSRVTPAGSYDLPIGAWTEAAGVPVASLEGEVRRKAWRISGAGITTGQVLGPLREQLMSDGFDIIFECSARSCGGFDFRFGTDVLRAPNMYVDLSDYRFLSAKSADATQALSLLISRDGDTVFVQLVAVGPPGRADVSVIAAPALSIPVDASDIVAQLETAGHVVLADLDFASGSASLGDGPVQSLDAMVAYLLANPTRQITFVGHTDATGSLAANVALSRRRAEAAQAYIVSRGVPAGQVAADGVGFLAPRATNLTAEGREANRRVEAVLISVE</sequence>
<evidence type="ECO:0000313" key="8">
    <source>
        <dbReference type="EMBL" id="MBM2418579.1"/>
    </source>
</evidence>
<comment type="subcellular location">
    <subcellularLocation>
        <location evidence="1">Cell outer membrane</location>
    </subcellularLocation>
</comment>
<dbReference type="EMBL" id="JAFBXF010000011">
    <property type="protein sequence ID" value="MBM2418579.1"/>
    <property type="molecule type" value="Genomic_DNA"/>
</dbReference>
<dbReference type="PANTHER" id="PTHR30329:SF21">
    <property type="entry name" value="LIPOPROTEIN YIAD-RELATED"/>
    <property type="match status" value="1"/>
</dbReference>